<evidence type="ECO:0000313" key="3">
    <source>
        <dbReference type="Proteomes" id="UP000299102"/>
    </source>
</evidence>
<dbReference type="EMBL" id="BGZK01001018">
    <property type="protein sequence ID" value="GBP68623.1"/>
    <property type="molecule type" value="Genomic_DNA"/>
</dbReference>
<organism evidence="2 3">
    <name type="scientific">Eumeta variegata</name>
    <name type="common">Bagworm moth</name>
    <name type="synonym">Eumeta japonica</name>
    <dbReference type="NCBI Taxonomy" id="151549"/>
    <lineage>
        <taxon>Eukaryota</taxon>
        <taxon>Metazoa</taxon>
        <taxon>Ecdysozoa</taxon>
        <taxon>Arthropoda</taxon>
        <taxon>Hexapoda</taxon>
        <taxon>Insecta</taxon>
        <taxon>Pterygota</taxon>
        <taxon>Neoptera</taxon>
        <taxon>Endopterygota</taxon>
        <taxon>Lepidoptera</taxon>
        <taxon>Glossata</taxon>
        <taxon>Ditrysia</taxon>
        <taxon>Tineoidea</taxon>
        <taxon>Psychidae</taxon>
        <taxon>Oiketicinae</taxon>
        <taxon>Eumeta</taxon>
    </lineage>
</organism>
<feature type="region of interest" description="Disordered" evidence="1">
    <location>
        <begin position="131"/>
        <end position="163"/>
    </location>
</feature>
<gene>
    <name evidence="2" type="ORF">EVAR_43954_1</name>
</gene>
<evidence type="ECO:0000256" key="1">
    <source>
        <dbReference type="SAM" id="MobiDB-lite"/>
    </source>
</evidence>
<comment type="caution">
    <text evidence="2">The sequence shown here is derived from an EMBL/GenBank/DDBJ whole genome shotgun (WGS) entry which is preliminary data.</text>
</comment>
<name>A0A4C1XZR0_EUMVA</name>
<keyword evidence="3" id="KW-1185">Reference proteome</keyword>
<evidence type="ECO:0000313" key="2">
    <source>
        <dbReference type="EMBL" id="GBP68623.1"/>
    </source>
</evidence>
<sequence length="217" mass="23570">MDTASQQSSTGDGYADCTTRVLDLVKSKSDGCATSRRPSYLAAPAQFIKVEVYFYAHSERAAATHYRRENGAREPNLAWCGGGAARTHLCTPDAAGGASMTYTPRPACRSPRGDHLVNFPTNPAKIVAVRRGGERRSRGRCGRAAGRVQPAGRGRPSSSQSSQFTRVALVYERGCRTHRVPCSSCDVSVWSAWCWCGICLRCEASDGRTPVPARQRR</sequence>
<reference evidence="2 3" key="1">
    <citation type="journal article" date="2019" name="Commun. Biol.">
        <title>The bagworm genome reveals a unique fibroin gene that provides high tensile strength.</title>
        <authorList>
            <person name="Kono N."/>
            <person name="Nakamura H."/>
            <person name="Ohtoshi R."/>
            <person name="Tomita M."/>
            <person name="Numata K."/>
            <person name="Arakawa K."/>
        </authorList>
    </citation>
    <scope>NUCLEOTIDE SEQUENCE [LARGE SCALE GENOMIC DNA]</scope>
</reference>
<accession>A0A4C1XZR0</accession>
<dbReference type="Proteomes" id="UP000299102">
    <property type="component" value="Unassembled WGS sequence"/>
</dbReference>
<dbReference type="AlphaFoldDB" id="A0A4C1XZR0"/>
<proteinExistence type="predicted"/>
<protein>
    <submittedName>
        <fullName evidence="2">Uncharacterized protein</fullName>
    </submittedName>
</protein>